<name>A0A9K3CT12_9EUKA</name>
<dbReference type="Proteomes" id="UP000265618">
    <property type="component" value="Unassembled WGS sequence"/>
</dbReference>
<accession>A0A9K3CT12</accession>
<reference evidence="1 2" key="1">
    <citation type="journal article" date="2018" name="PLoS ONE">
        <title>The draft genome of Kipferlia bialata reveals reductive genome evolution in fornicate parasites.</title>
        <authorList>
            <person name="Tanifuji G."/>
            <person name="Takabayashi S."/>
            <person name="Kume K."/>
            <person name="Takagi M."/>
            <person name="Nakayama T."/>
            <person name="Kamikawa R."/>
            <person name="Inagaki Y."/>
            <person name="Hashimoto T."/>
        </authorList>
    </citation>
    <scope>NUCLEOTIDE SEQUENCE [LARGE SCALE GENOMIC DNA]</scope>
    <source>
        <strain evidence="1">NY0173</strain>
    </source>
</reference>
<gene>
    <name evidence="1" type="ORF">KIPB_002897</name>
</gene>
<evidence type="ECO:0000313" key="1">
    <source>
        <dbReference type="EMBL" id="GIQ81863.1"/>
    </source>
</evidence>
<comment type="caution">
    <text evidence="1">The sequence shown here is derived from an EMBL/GenBank/DDBJ whole genome shotgun (WGS) entry which is preliminary data.</text>
</comment>
<dbReference type="EMBL" id="BDIP01000518">
    <property type="protein sequence ID" value="GIQ81863.1"/>
    <property type="molecule type" value="Genomic_DNA"/>
</dbReference>
<proteinExistence type="predicted"/>
<organism evidence="1 2">
    <name type="scientific">Kipferlia bialata</name>
    <dbReference type="NCBI Taxonomy" id="797122"/>
    <lineage>
        <taxon>Eukaryota</taxon>
        <taxon>Metamonada</taxon>
        <taxon>Carpediemonas-like organisms</taxon>
        <taxon>Kipferlia</taxon>
    </lineage>
</organism>
<protein>
    <submittedName>
        <fullName evidence="1">Uncharacterized protein</fullName>
    </submittedName>
</protein>
<evidence type="ECO:0000313" key="2">
    <source>
        <dbReference type="Proteomes" id="UP000265618"/>
    </source>
</evidence>
<keyword evidence="2" id="KW-1185">Reference proteome</keyword>
<dbReference type="AlphaFoldDB" id="A0A9K3CT12"/>
<sequence>MALSLIADDLLTVKESYDYSLQRMMRHVKDNPESLTGDWVSPTLHALVLRQITLREELRVMCRQWEDEVEQQRLLDERGEALDKEETAAESSAFLQALRERYMLTRDKQDAADTPELYDLYWPSIILGAV</sequence>